<proteinExistence type="predicted"/>
<gene>
    <name evidence="1" type="ORF">OEA66_07355</name>
</gene>
<sequence length="167" mass="19749">MMNRNAAKRSLMFIQKEDYNFLAYSTIILLNSLECNCETKRFKDFRKIAYLVDFVNEGGNPSEFSEQQLVEIYQKAQIKKKLLHHLLIVLKNKNFIDVTINSSSKTIDLWLNKESIPKEFFNKEIFGKEIENVKMLKDNYTASLRRLTIKTLVEKIFNNNNILTWEV</sequence>
<dbReference type="EMBL" id="JAOVZV010000005">
    <property type="protein sequence ID" value="MCX8532165.1"/>
    <property type="molecule type" value="Genomic_DNA"/>
</dbReference>
<organism evidence="1 2">
    <name type="scientific">Chryseobacterium luquanense</name>
    <dbReference type="NCBI Taxonomy" id="2983766"/>
    <lineage>
        <taxon>Bacteria</taxon>
        <taxon>Pseudomonadati</taxon>
        <taxon>Bacteroidota</taxon>
        <taxon>Flavobacteriia</taxon>
        <taxon>Flavobacteriales</taxon>
        <taxon>Weeksellaceae</taxon>
        <taxon>Chryseobacterium group</taxon>
        <taxon>Chryseobacterium</taxon>
    </lineage>
</organism>
<reference evidence="1" key="1">
    <citation type="submission" date="2022-10" db="EMBL/GenBank/DDBJ databases">
        <title>Chryseobacterium sp. nov., a novel bacterial species.</title>
        <authorList>
            <person name="Cao Y."/>
        </authorList>
    </citation>
    <scope>NUCLEOTIDE SEQUENCE</scope>
    <source>
        <strain evidence="1">KC 927</strain>
    </source>
</reference>
<dbReference type="Proteomes" id="UP001070176">
    <property type="component" value="Unassembled WGS sequence"/>
</dbReference>
<comment type="caution">
    <text evidence="1">The sequence shown here is derived from an EMBL/GenBank/DDBJ whole genome shotgun (WGS) entry which is preliminary data.</text>
</comment>
<accession>A0ABT3Y1Z0</accession>
<dbReference type="RefSeq" id="WP_267280752.1">
    <property type="nucleotide sequence ID" value="NZ_JAOVZV010000005.1"/>
</dbReference>
<keyword evidence="2" id="KW-1185">Reference proteome</keyword>
<name>A0ABT3Y1Z0_9FLAO</name>
<protein>
    <submittedName>
        <fullName evidence="1">Uncharacterized protein</fullName>
    </submittedName>
</protein>
<evidence type="ECO:0000313" key="1">
    <source>
        <dbReference type="EMBL" id="MCX8532165.1"/>
    </source>
</evidence>
<evidence type="ECO:0000313" key="2">
    <source>
        <dbReference type="Proteomes" id="UP001070176"/>
    </source>
</evidence>